<dbReference type="PROSITE" id="PS50949">
    <property type="entry name" value="HTH_GNTR"/>
    <property type="match status" value="1"/>
</dbReference>
<dbReference type="SUPFAM" id="SSF48008">
    <property type="entry name" value="GntR ligand-binding domain-like"/>
    <property type="match status" value="1"/>
</dbReference>
<evidence type="ECO:0000259" key="4">
    <source>
        <dbReference type="PROSITE" id="PS50949"/>
    </source>
</evidence>
<keyword evidence="1" id="KW-0805">Transcription regulation</keyword>
<dbReference type="SMART" id="SM00895">
    <property type="entry name" value="FCD"/>
    <property type="match status" value="1"/>
</dbReference>
<dbReference type="PANTHER" id="PTHR43537:SF49">
    <property type="entry name" value="TRANSCRIPTIONAL REGULATORY PROTEIN"/>
    <property type="match status" value="1"/>
</dbReference>
<feature type="domain" description="HTH gntR-type" evidence="4">
    <location>
        <begin position="11"/>
        <end position="78"/>
    </location>
</feature>
<evidence type="ECO:0000256" key="3">
    <source>
        <dbReference type="ARBA" id="ARBA00023163"/>
    </source>
</evidence>
<dbReference type="SUPFAM" id="SSF46785">
    <property type="entry name" value="Winged helix' DNA-binding domain"/>
    <property type="match status" value="1"/>
</dbReference>
<dbReference type="InterPro" id="IPR008920">
    <property type="entry name" value="TF_FadR/GntR_C"/>
</dbReference>
<dbReference type="PRINTS" id="PR00035">
    <property type="entry name" value="HTHGNTR"/>
</dbReference>
<keyword evidence="2" id="KW-0238">DNA-binding</keyword>
<dbReference type="CDD" id="cd07377">
    <property type="entry name" value="WHTH_GntR"/>
    <property type="match status" value="1"/>
</dbReference>
<dbReference type="GO" id="GO:0003700">
    <property type="term" value="F:DNA-binding transcription factor activity"/>
    <property type="evidence" value="ECO:0007669"/>
    <property type="project" value="InterPro"/>
</dbReference>
<keyword evidence="3" id="KW-0804">Transcription</keyword>
<dbReference type="AlphaFoldDB" id="A0A9E7ZY25"/>
<organism evidence="5">
    <name type="scientific">Bosea sp. NBC_00436</name>
    <dbReference type="NCBI Taxonomy" id="2969620"/>
    <lineage>
        <taxon>Bacteria</taxon>
        <taxon>Pseudomonadati</taxon>
        <taxon>Pseudomonadota</taxon>
        <taxon>Alphaproteobacteria</taxon>
        <taxon>Hyphomicrobiales</taxon>
        <taxon>Boseaceae</taxon>
        <taxon>Bosea</taxon>
    </lineage>
</organism>
<evidence type="ECO:0000313" key="5">
    <source>
        <dbReference type="EMBL" id="UZF88096.1"/>
    </source>
</evidence>
<dbReference type="Pfam" id="PF00392">
    <property type="entry name" value="GntR"/>
    <property type="match status" value="1"/>
</dbReference>
<dbReference type="InterPro" id="IPR011711">
    <property type="entry name" value="GntR_C"/>
</dbReference>
<accession>A0A9E7ZY25</accession>
<dbReference type="Gene3D" id="1.20.120.530">
    <property type="entry name" value="GntR ligand-binding domain-like"/>
    <property type="match status" value="1"/>
</dbReference>
<gene>
    <name evidence="5" type="ORF">NWE54_04720</name>
</gene>
<dbReference type="Pfam" id="PF07729">
    <property type="entry name" value="FCD"/>
    <property type="match status" value="1"/>
</dbReference>
<dbReference type="InterPro" id="IPR036390">
    <property type="entry name" value="WH_DNA-bd_sf"/>
</dbReference>
<dbReference type="EMBL" id="CP102774">
    <property type="protein sequence ID" value="UZF88096.1"/>
    <property type="molecule type" value="Genomic_DNA"/>
</dbReference>
<dbReference type="PANTHER" id="PTHR43537">
    <property type="entry name" value="TRANSCRIPTIONAL REGULATOR, GNTR FAMILY"/>
    <property type="match status" value="1"/>
</dbReference>
<dbReference type="GO" id="GO:0003677">
    <property type="term" value="F:DNA binding"/>
    <property type="evidence" value="ECO:0007669"/>
    <property type="project" value="UniProtKB-KW"/>
</dbReference>
<reference evidence="5" key="1">
    <citation type="submission" date="2022-08" db="EMBL/GenBank/DDBJ databases">
        <title>Complete Genome Sequences of 2 Bosea sp. soil isolates.</title>
        <authorList>
            <person name="Alvarez Arevalo M."/>
            <person name="Sterndorff E.B."/>
            <person name="Faurdal D."/>
            <person name="Joergensen T.S."/>
            <person name="Weber T."/>
        </authorList>
    </citation>
    <scope>NUCLEOTIDE SEQUENCE</scope>
    <source>
        <strain evidence="5">NBC_00436</strain>
    </source>
</reference>
<dbReference type="InterPro" id="IPR000524">
    <property type="entry name" value="Tscrpt_reg_HTH_GntR"/>
</dbReference>
<dbReference type="SMART" id="SM00345">
    <property type="entry name" value="HTH_GNTR"/>
    <property type="match status" value="1"/>
</dbReference>
<evidence type="ECO:0000256" key="1">
    <source>
        <dbReference type="ARBA" id="ARBA00023015"/>
    </source>
</evidence>
<sequence length="227" mass="24748">MDQVLEWRSQSRLLDEVAQALRERIYAGVYAPGATLRQERIAAEFGISRTPLREAFRVLERDGLVVNKPGSGVRVATADLPKLLDAYAVREAMDGVAARNAAERATPAEIEQLTKLVDLQKKLIADWNPSAYSQSNVDFHLMIISVARNASLASLVPLLHLTSQVFAPAFALSSERASAAVAEHVVILGAIQKRNPDEAERVARAHIHATAVRLKAQLAALKKTTEA</sequence>
<protein>
    <submittedName>
        <fullName evidence="5">GntR family transcriptional regulator</fullName>
    </submittedName>
</protein>
<dbReference type="Gene3D" id="1.10.10.10">
    <property type="entry name" value="Winged helix-like DNA-binding domain superfamily/Winged helix DNA-binding domain"/>
    <property type="match status" value="1"/>
</dbReference>
<name>A0A9E7ZY25_9HYPH</name>
<evidence type="ECO:0000256" key="2">
    <source>
        <dbReference type="ARBA" id="ARBA00023125"/>
    </source>
</evidence>
<dbReference type="InterPro" id="IPR036388">
    <property type="entry name" value="WH-like_DNA-bd_sf"/>
</dbReference>
<proteinExistence type="predicted"/>